<evidence type="ECO:0000313" key="4">
    <source>
        <dbReference type="Proteomes" id="UP000293874"/>
    </source>
</evidence>
<evidence type="ECO:0000256" key="1">
    <source>
        <dbReference type="SAM" id="SignalP"/>
    </source>
</evidence>
<dbReference type="InterPro" id="IPR025646">
    <property type="entry name" value="DUF4350"/>
</dbReference>
<name>A0A4Q7MZS7_9BACT</name>
<protein>
    <recommendedName>
        <fullName evidence="2">DUF4350 domain-containing protein</fullName>
    </recommendedName>
</protein>
<dbReference type="PROSITE" id="PS51257">
    <property type="entry name" value="PROKAR_LIPOPROTEIN"/>
    <property type="match status" value="1"/>
</dbReference>
<feature type="domain" description="DUF4350" evidence="2">
    <location>
        <begin position="112"/>
        <end position="236"/>
    </location>
</feature>
<keyword evidence="4" id="KW-1185">Reference proteome</keyword>
<keyword evidence="1" id="KW-0732">Signal</keyword>
<feature type="chain" id="PRO_5021026455" description="DUF4350 domain-containing protein" evidence="1">
    <location>
        <begin position="24"/>
        <end position="268"/>
    </location>
</feature>
<evidence type="ECO:0000259" key="2">
    <source>
        <dbReference type="Pfam" id="PF14258"/>
    </source>
</evidence>
<dbReference type="Gene3D" id="3.40.50.880">
    <property type="match status" value="1"/>
</dbReference>
<feature type="signal peptide" evidence="1">
    <location>
        <begin position="1"/>
        <end position="23"/>
    </location>
</feature>
<dbReference type="InterPro" id="IPR029062">
    <property type="entry name" value="Class_I_gatase-like"/>
</dbReference>
<proteinExistence type="predicted"/>
<gene>
    <name evidence="3" type="ORF">EV199_0641</name>
</gene>
<accession>A0A4Q7MZS7</accession>
<dbReference type="Pfam" id="PF14258">
    <property type="entry name" value="DUF4350"/>
    <property type="match status" value="1"/>
</dbReference>
<organism evidence="3 4">
    <name type="scientific">Pseudobacter ginsenosidimutans</name>
    <dbReference type="NCBI Taxonomy" id="661488"/>
    <lineage>
        <taxon>Bacteria</taxon>
        <taxon>Pseudomonadati</taxon>
        <taxon>Bacteroidota</taxon>
        <taxon>Chitinophagia</taxon>
        <taxon>Chitinophagales</taxon>
        <taxon>Chitinophagaceae</taxon>
        <taxon>Pseudobacter</taxon>
    </lineage>
</organism>
<dbReference type="RefSeq" id="WP_207234178.1">
    <property type="nucleotide sequence ID" value="NZ_CP042431.1"/>
</dbReference>
<evidence type="ECO:0000313" key="3">
    <source>
        <dbReference type="EMBL" id="RZS74790.1"/>
    </source>
</evidence>
<dbReference type="SUPFAM" id="SSF52317">
    <property type="entry name" value="Class I glutamine amidotransferase-like"/>
    <property type="match status" value="1"/>
</dbReference>
<dbReference type="Proteomes" id="UP000293874">
    <property type="component" value="Unassembled WGS sequence"/>
</dbReference>
<dbReference type="AlphaFoldDB" id="A0A4Q7MZS7"/>
<reference evidence="3 4" key="1">
    <citation type="submission" date="2019-02" db="EMBL/GenBank/DDBJ databases">
        <title>Genomic Encyclopedia of Type Strains, Phase IV (KMG-IV): sequencing the most valuable type-strain genomes for metagenomic binning, comparative biology and taxonomic classification.</title>
        <authorList>
            <person name="Goeker M."/>
        </authorList>
    </citation>
    <scope>NUCLEOTIDE SEQUENCE [LARGE SCALE GENOMIC DNA]</scope>
    <source>
        <strain evidence="3 4">DSM 18116</strain>
    </source>
</reference>
<dbReference type="EMBL" id="SGXA01000001">
    <property type="protein sequence ID" value="RZS74790.1"/>
    <property type="molecule type" value="Genomic_DNA"/>
</dbReference>
<comment type="caution">
    <text evidence="3">The sequence shown here is derived from an EMBL/GenBank/DDBJ whole genome shotgun (WGS) entry which is preliminary data.</text>
</comment>
<sequence length="268" mass="30038">MKSFRNLLLAAASLLAMQSCSVAQPKGAQAKTVLLDYYFNNEYKKDASGNMVRFHYTWEDPANSGFSMWGERFRAAGAITDSLPVAPTRENLAKASVYIIVDADTEKETTQPNYIQPEHITAITDWVKKGGVLVMLANDSGNAEFKHFNQLANKFGIHFNEDRYHLVFNNKYEQGAFNVPANHPLLPNAKKIFLKELSTLTVEKPARSVFTDNGHVIMAVSEYGKGKVLAIGDPWIYNEYIDGKRLPAEYENPQAATDLANWLLKQAK</sequence>